<feature type="compositionally biased region" description="Pro residues" evidence="2">
    <location>
        <begin position="154"/>
        <end position="163"/>
    </location>
</feature>
<feature type="compositionally biased region" description="Pro residues" evidence="2">
    <location>
        <begin position="352"/>
        <end position="363"/>
    </location>
</feature>
<sequence>MDNSQDDPEYSNSHLATLLADSYKDAESLRRELTATKKRAEKAERLLHGLQTIQQSAGDVSSSSGPSPDVSRMLMDYEERLARAERARDEADARRRAMHDNWLSVDRYLALIEHRAQDARVHYARVVSGDNTNISLPSISPYSHPTASSSHVFPPLPPHPNPNPHRRPRTPSMESSFPQPPAKRSRGDSDDRGRRYPDPAYPPTSAPPPPGYDDYRRREPRMVRPPGSRGPGRSRSRSSEKSISSVDEMLLQATAQESNGTNGAPNRRQLHPPNAYPSVGQQRSHPDSPPYPRPRVDHPGPPLGPASANQQAQPYLFAPIVTGAPSKKQKYAAGGGVTPAASTNNMSGGPIETPPVPAPPVAAFPPTNAEGQRICRQCGLPGRYKDGKCVEKWGPGPMGPGTVCDRCRKKMKRVERRGTLEQQLANASTLGRAGSQHVVVQHQQPPQPPPPPPPTQQQHHPLQRSDTVLSGHQGSNNNGSQMSFRTVMSSSTSPGKSAGGRAMSPPPAIASLKDDEDHVAGRSSSRSSSRNGRPASRQQIPAQSQQHLSVPAKRSPLGSTGSVSGDGGGNGGGGGGGGTARAEADGETDADAEAEVDADAEGDGDHEEYEIEDDDEQPLPRKRGEMIQRAAREADEELLEAVDAAEANSSSSHVGGRRYHDDD</sequence>
<evidence type="ECO:0000256" key="1">
    <source>
        <dbReference type="SAM" id="Coils"/>
    </source>
</evidence>
<evidence type="ECO:0000256" key="2">
    <source>
        <dbReference type="SAM" id="MobiDB-lite"/>
    </source>
</evidence>
<feature type="compositionally biased region" description="Low complexity" evidence="2">
    <location>
        <begin position="522"/>
        <end position="537"/>
    </location>
</feature>
<feature type="compositionally biased region" description="Low complexity" evidence="2">
    <location>
        <begin position="224"/>
        <end position="233"/>
    </location>
</feature>
<evidence type="ECO:0000313" key="3">
    <source>
        <dbReference type="EMBL" id="KAF5344509.1"/>
    </source>
</evidence>
<evidence type="ECO:0000313" key="4">
    <source>
        <dbReference type="Proteomes" id="UP000559027"/>
    </source>
</evidence>
<name>A0A8H5CMJ4_9AGAR</name>
<feature type="compositionally biased region" description="Basic and acidic residues" evidence="2">
    <location>
        <begin position="213"/>
        <end position="222"/>
    </location>
</feature>
<keyword evidence="4" id="KW-1185">Reference proteome</keyword>
<organism evidence="3 4">
    <name type="scientific">Leucocoprinus leucothites</name>
    <dbReference type="NCBI Taxonomy" id="201217"/>
    <lineage>
        <taxon>Eukaryota</taxon>
        <taxon>Fungi</taxon>
        <taxon>Dikarya</taxon>
        <taxon>Basidiomycota</taxon>
        <taxon>Agaricomycotina</taxon>
        <taxon>Agaricomycetes</taxon>
        <taxon>Agaricomycetidae</taxon>
        <taxon>Agaricales</taxon>
        <taxon>Agaricineae</taxon>
        <taxon>Agaricaceae</taxon>
        <taxon>Leucocoprinus</taxon>
    </lineage>
</organism>
<feature type="compositionally biased region" description="Pro residues" evidence="2">
    <location>
        <begin position="287"/>
        <end position="304"/>
    </location>
</feature>
<feature type="compositionally biased region" description="Polar residues" evidence="2">
    <location>
        <begin position="131"/>
        <end position="151"/>
    </location>
</feature>
<protein>
    <submittedName>
        <fullName evidence="3">Uncharacterized protein</fullName>
    </submittedName>
</protein>
<accession>A0A8H5CMJ4</accession>
<gene>
    <name evidence="3" type="ORF">D9756_011355</name>
</gene>
<feature type="compositionally biased region" description="Polar residues" evidence="2">
    <location>
        <begin position="464"/>
        <end position="495"/>
    </location>
</feature>
<feature type="compositionally biased region" description="Pro residues" evidence="2">
    <location>
        <begin position="199"/>
        <end position="211"/>
    </location>
</feature>
<comment type="caution">
    <text evidence="3">The sequence shown here is derived from an EMBL/GenBank/DDBJ whole genome shotgun (WGS) entry which is preliminary data.</text>
</comment>
<dbReference type="AlphaFoldDB" id="A0A8H5CMJ4"/>
<reference evidence="3 4" key="1">
    <citation type="journal article" date="2020" name="ISME J.">
        <title>Uncovering the hidden diversity of litter-decomposition mechanisms in mushroom-forming fungi.</title>
        <authorList>
            <person name="Floudas D."/>
            <person name="Bentzer J."/>
            <person name="Ahren D."/>
            <person name="Johansson T."/>
            <person name="Persson P."/>
            <person name="Tunlid A."/>
        </authorList>
    </citation>
    <scope>NUCLEOTIDE SEQUENCE [LARGE SCALE GENOMIC DNA]</scope>
    <source>
        <strain evidence="3 4">CBS 146.42</strain>
    </source>
</reference>
<feature type="compositionally biased region" description="Acidic residues" evidence="2">
    <location>
        <begin position="585"/>
        <end position="617"/>
    </location>
</feature>
<dbReference type="Proteomes" id="UP000559027">
    <property type="component" value="Unassembled WGS sequence"/>
</dbReference>
<feature type="compositionally biased region" description="Polar residues" evidence="2">
    <location>
        <begin position="538"/>
        <end position="548"/>
    </location>
</feature>
<feature type="coiled-coil region" evidence="1">
    <location>
        <begin position="74"/>
        <end position="101"/>
    </location>
</feature>
<feature type="compositionally biased region" description="Pro residues" evidence="2">
    <location>
        <begin position="445"/>
        <end position="455"/>
    </location>
</feature>
<feature type="compositionally biased region" description="Basic and acidic residues" evidence="2">
    <location>
        <begin position="185"/>
        <end position="197"/>
    </location>
</feature>
<feature type="compositionally biased region" description="Basic and acidic residues" evidence="2">
    <location>
        <begin position="618"/>
        <end position="633"/>
    </location>
</feature>
<feature type="compositionally biased region" description="Polar residues" evidence="2">
    <location>
        <begin position="253"/>
        <end position="264"/>
    </location>
</feature>
<dbReference type="EMBL" id="JAACJO010000063">
    <property type="protein sequence ID" value="KAF5344509.1"/>
    <property type="molecule type" value="Genomic_DNA"/>
</dbReference>
<feature type="region of interest" description="Disordered" evidence="2">
    <location>
        <begin position="425"/>
        <end position="663"/>
    </location>
</feature>
<proteinExistence type="predicted"/>
<dbReference type="OrthoDB" id="2162994at2759"/>
<feature type="region of interest" description="Disordered" evidence="2">
    <location>
        <begin position="131"/>
        <end position="365"/>
    </location>
</feature>
<keyword evidence="1" id="KW-0175">Coiled coil</keyword>
<feature type="compositionally biased region" description="Gly residues" evidence="2">
    <location>
        <begin position="564"/>
        <end position="579"/>
    </location>
</feature>